<name>A0A0N4VZF5_HAEPC</name>
<keyword evidence="1" id="KW-1133">Transmembrane helix</keyword>
<keyword evidence="1" id="KW-0472">Membrane</keyword>
<dbReference type="Gene3D" id="1.25.40.180">
    <property type="match status" value="1"/>
</dbReference>
<keyword evidence="1" id="KW-0812">Transmembrane</keyword>
<feature type="transmembrane region" description="Helical" evidence="1">
    <location>
        <begin position="47"/>
        <end position="72"/>
    </location>
</feature>
<keyword evidence="3" id="KW-1185">Reference proteome</keyword>
<gene>
    <name evidence="2" type="ORF">HPLM_LOCUS2674</name>
</gene>
<dbReference type="EMBL" id="UZAF01006180">
    <property type="protein sequence ID" value="VDO16211.1"/>
    <property type="molecule type" value="Genomic_DNA"/>
</dbReference>
<reference evidence="2 3" key="2">
    <citation type="submission" date="2018-11" db="EMBL/GenBank/DDBJ databases">
        <authorList>
            <consortium name="Pathogen Informatics"/>
        </authorList>
    </citation>
    <scope>NUCLEOTIDE SEQUENCE [LARGE SCALE GENOMIC DNA]</scope>
    <source>
        <strain evidence="2 3">MHpl1</strain>
    </source>
</reference>
<evidence type="ECO:0000313" key="2">
    <source>
        <dbReference type="EMBL" id="VDO16211.1"/>
    </source>
</evidence>
<dbReference type="WBParaSite" id="HPLM_0000267701-mRNA-1">
    <property type="protein sequence ID" value="HPLM_0000267701-mRNA-1"/>
    <property type="gene ID" value="HPLM_0000267701"/>
</dbReference>
<evidence type="ECO:0000313" key="4">
    <source>
        <dbReference type="WBParaSite" id="HPLM_0000267701-mRNA-1"/>
    </source>
</evidence>
<sequence length="127" mass="14648">MFLAQIHSFTSEEISAYFVEVFLREFVEQISQAQALDDKKLENSAVFIAHLLNFHCISPTFLLFVIEIYALLFTKCDSMARKQKNCEKRFSSDFPNLLCFRISVFSKNMFGAVFPLSDMLRAVSLLV</sequence>
<dbReference type="STRING" id="6290.A0A0N4VZF5"/>
<dbReference type="AlphaFoldDB" id="A0A0N4VZF5"/>
<evidence type="ECO:0000313" key="3">
    <source>
        <dbReference type="Proteomes" id="UP000268014"/>
    </source>
</evidence>
<dbReference type="Proteomes" id="UP000268014">
    <property type="component" value="Unassembled WGS sequence"/>
</dbReference>
<evidence type="ECO:0000256" key="1">
    <source>
        <dbReference type="SAM" id="Phobius"/>
    </source>
</evidence>
<protein>
    <submittedName>
        <fullName evidence="2 4">Uncharacterized protein</fullName>
    </submittedName>
</protein>
<proteinExistence type="predicted"/>
<dbReference type="OrthoDB" id="10260961at2759"/>
<reference evidence="4" key="1">
    <citation type="submission" date="2017-02" db="UniProtKB">
        <authorList>
            <consortium name="WormBaseParasite"/>
        </authorList>
    </citation>
    <scope>IDENTIFICATION</scope>
</reference>
<organism evidence="4">
    <name type="scientific">Haemonchus placei</name>
    <name type="common">Barber's pole worm</name>
    <dbReference type="NCBI Taxonomy" id="6290"/>
    <lineage>
        <taxon>Eukaryota</taxon>
        <taxon>Metazoa</taxon>
        <taxon>Ecdysozoa</taxon>
        <taxon>Nematoda</taxon>
        <taxon>Chromadorea</taxon>
        <taxon>Rhabditida</taxon>
        <taxon>Rhabditina</taxon>
        <taxon>Rhabditomorpha</taxon>
        <taxon>Strongyloidea</taxon>
        <taxon>Trichostrongylidae</taxon>
        <taxon>Haemonchus</taxon>
    </lineage>
</organism>
<accession>A0A0N4VZF5</accession>